<protein>
    <submittedName>
        <fullName evidence="1">Uncharacterized protein</fullName>
    </submittedName>
</protein>
<keyword evidence="2" id="KW-1185">Reference proteome</keyword>
<reference evidence="1 2" key="1">
    <citation type="submission" date="2019-03" db="EMBL/GenBank/DDBJ databases">
        <title>Genomic Encyclopedia of Archaeal and Bacterial Type Strains, Phase II (KMG-II): from individual species to whole genera.</title>
        <authorList>
            <person name="Goeker M."/>
        </authorList>
    </citation>
    <scope>NUCLEOTIDE SEQUENCE [LARGE SCALE GENOMIC DNA]</scope>
    <source>
        <strain evidence="1 2">DSM 15388</strain>
    </source>
</reference>
<dbReference type="AlphaFoldDB" id="A0A4R3HS63"/>
<name>A0A4R3HS63_9GAMM</name>
<sequence>MEDEYKKALNVFKDSVLAQQLLKSFNNPFANECEAVEVEGDLSNLKKLEILSKELKSWVILKSKEMEEFEGDDLHRIEGEAVGCMYAIRELEALFK</sequence>
<organism evidence="1 2">
    <name type="scientific">Reinekea marinisedimentorum</name>
    <dbReference type="NCBI Taxonomy" id="230495"/>
    <lineage>
        <taxon>Bacteria</taxon>
        <taxon>Pseudomonadati</taxon>
        <taxon>Pseudomonadota</taxon>
        <taxon>Gammaproteobacteria</taxon>
        <taxon>Oceanospirillales</taxon>
        <taxon>Saccharospirillaceae</taxon>
        <taxon>Reinekea</taxon>
    </lineage>
</organism>
<proteinExistence type="predicted"/>
<dbReference type="Proteomes" id="UP000295793">
    <property type="component" value="Unassembled WGS sequence"/>
</dbReference>
<dbReference type="EMBL" id="SLZR01000042">
    <property type="protein sequence ID" value="TCS34664.1"/>
    <property type="molecule type" value="Genomic_DNA"/>
</dbReference>
<evidence type="ECO:0000313" key="2">
    <source>
        <dbReference type="Proteomes" id="UP000295793"/>
    </source>
</evidence>
<gene>
    <name evidence="1" type="ORF">BCF53_1423</name>
</gene>
<dbReference type="RefSeq" id="WP_132704327.1">
    <property type="nucleotide sequence ID" value="NZ_SLZR01000042.1"/>
</dbReference>
<evidence type="ECO:0000313" key="1">
    <source>
        <dbReference type="EMBL" id="TCS34664.1"/>
    </source>
</evidence>
<comment type="caution">
    <text evidence="1">The sequence shown here is derived from an EMBL/GenBank/DDBJ whole genome shotgun (WGS) entry which is preliminary data.</text>
</comment>
<accession>A0A4R3HS63</accession>